<dbReference type="Pfam" id="PF00872">
    <property type="entry name" value="Transposase_mut"/>
    <property type="match status" value="1"/>
</dbReference>
<accession>A0A7W8XK17</accession>
<evidence type="ECO:0000256" key="2">
    <source>
        <dbReference type="ARBA" id="ARBA00010961"/>
    </source>
</evidence>
<comment type="caution">
    <text evidence="8">The sequence shown here is derived from an EMBL/GenBank/DDBJ whole genome shotgun (WGS) entry which is preliminary data.</text>
</comment>
<evidence type="ECO:0000256" key="7">
    <source>
        <dbReference type="SAM" id="MobiDB-lite"/>
    </source>
</evidence>
<evidence type="ECO:0000256" key="3">
    <source>
        <dbReference type="ARBA" id="ARBA00022578"/>
    </source>
</evidence>
<organism evidence="8 9">
    <name type="scientific">Rhizobium lentis</name>
    <dbReference type="NCBI Taxonomy" id="1138194"/>
    <lineage>
        <taxon>Bacteria</taxon>
        <taxon>Pseudomonadati</taxon>
        <taxon>Pseudomonadota</taxon>
        <taxon>Alphaproteobacteria</taxon>
        <taxon>Hyphomicrobiales</taxon>
        <taxon>Rhizobiaceae</taxon>
        <taxon>Rhizobium/Agrobacterium group</taxon>
        <taxon>Rhizobium</taxon>
    </lineage>
</organism>
<evidence type="ECO:0000256" key="5">
    <source>
        <dbReference type="ARBA" id="ARBA00023172"/>
    </source>
</evidence>
<keyword evidence="9" id="KW-1185">Reference proteome</keyword>
<dbReference type="PANTHER" id="PTHR33217:SF7">
    <property type="entry name" value="TRANSPOSASE FOR INSERTION SEQUENCE ELEMENT IS1081"/>
    <property type="match status" value="1"/>
</dbReference>
<evidence type="ECO:0000313" key="9">
    <source>
        <dbReference type="Proteomes" id="UP000528824"/>
    </source>
</evidence>
<dbReference type="Proteomes" id="UP000528824">
    <property type="component" value="Unassembled WGS sequence"/>
</dbReference>
<sequence length="91" mass="10092">MSGISKSQVSRLCEEIDVKVKAFLDRPIEGEWPYVWVDATYLKVRRGGRVVSVAVIIAVGVSNDGRRERQVTKSIPTSCESWRSPGPTRSG</sequence>
<gene>
    <name evidence="8" type="ORF">GGI59_006045</name>
</gene>
<keyword evidence="4 6" id="KW-0238">DNA-binding</keyword>
<comment type="similarity">
    <text evidence="2 6">Belongs to the transposase mutator family.</text>
</comment>
<proteinExistence type="inferred from homology"/>
<feature type="region of interest" description="Disordered" evidence="7">
    <location>
        <begin position="68"/>
        <end position="91"/>
    </location>
</feature>
<evidence type="ECO:0000256" key="6">
    <source>
        <dbReference type="RuleBase" id="RU365089"/>
    </source>
</evidence>
<dbReference type="AlphaFoldDB" id="A0A7W8XK17"/>
<evidence type="ECO:0000256" key="1">
    <source>
        <dbReference type="ARBA" id="ARBA00002190"/>
    </source>
</evidence>
<dbReference type="EMBL" id="JACHBC010000020">
    <property type="protein sequence ID" value="MBB5564337.1"/>
    <property type="molecule type" value="Genomic_DNA"/>
</dbReference>
<comment type="function">
    <text evidence="1 6">Required for the transposition of the insertion element.</text>
</comment>
<keyword evidence="5 6" id="KW-0233">DNA recombination</keyword>
<evidence type="ECO:0000313" key="8">
    <source>
        <dbReference type="EMBL" id="MBB5564337.1"/>
    </source>
</evidence>
<dbReference type="PANTHER" id="PTHR33217">
    <property type="entry name" value="TRANSPOSASE FOR INSERTION SEQUENCE ELEMENT IS1081"/>
    <property type="match status" value="1"/>
</dbReference>
<dbReference type="GO" id="GO:0004803">
    <property type="term" value="F:transposase activity"/>
    <property type="evidence" value="ECO:0007669"/>
    <property type="project" value="UniProtKB-UniRule"/>
</dbReference>
<reference evidence="8 9" key="1">
    <citation type="submission" date="2020-08" db="EMBL/GenBank/DDBJ databases">
        <title>Genomic Encyclopedia of Type Strains, Phase IV (KMG-V): Genome sequencing to study the core and pangenomes of soil and plant-associated prokaryotes.</title>
        <authorList>
            <person name="Whitman W."/>
        </authorList>
    </citation>
    <scope>NUCLEOTIDE SEQUENCE [LARGE SCALE GENOMIC DNA]</scope>
    <source>
        <strain evidence="8 9">SEMIA 4034</strain>
    </source>
</reference>
<dbReference type="GO" id="GO:0006313">
    <property type="term" value="P:DNA transposition"/>
    <property type="evidence" value="ECO:0007669"/>
    <property type="project" value="UniProtKB-UniRule"/>
</dbReference>
<protein>
    <recommendedName>
        <fullName evidence="6">Mutator family transposase</fullName>
    </recommendedName>
</protein>
<evidence type="ECO:0000256" key="4">
    <source>
        <dbReference type="ARBA" id="ARBA00023125"/>
    </source>
</evidence>
<keyword evidence="6" id="KW-0814">Transposable element</keyword>
<dbReference type="GO" id="GO:0003677">
    <property type="term" value="F:DNA binding"/>
    <property type="evidence" value="ECO:0007669"/>
    <property type="project" value="UniProtKB-UniRule"/>
</dbReference>
<feature type="compositionally biased region" description="Polar residues" evidence="7">
    <location>
        <begin position="72"/>
        <end position="91"/>
    </location>
</feature>
<keyword evidence="3 6" id="KW-0815">Transposition</keyword>
<dbReference type="InterPro" id="IPR001207">
    <property type="entry name" value="Transposase_mutator"/>
</dbReference>
<name>A0A7W8XK17_9HYPH</name>